<reference evidence="2" key="1">
    <citation type="submission" date="2020-06" db="EMBL/GenBank/DDBJ databases">
        <title>Draft genome of Bugula neritina, a colonial animal packing powerful symbionts and potential medicines.</title>
        <authorList>
            <person name="Rayko M."/>
        </authorList>
    </citation>
    <scope>NUCLEOTIDE SEQUENCE [LARGE SCALE GENOMIC DNA]</scope>
    <source>
        <strain evidence="2">Kwan_BN1</strain>
    </source>
</reference>
<organism evidence="2 3">
    <name type="scientific">Bugula neritina</name>
    <name type="common">Brown bryozoan</name>
    <name type="synonym">Sertularia neritina</name>
    <dbReference type="NCBI Taxonomy" id="10212"/>
    <lineage>
        <taxon>Eukaryota</taxon>
        <taxon>Metazoa</taxon>
        <taxon>Spiralia</taxon>
        <taxon>Lophotrochozoa</taxon>
        <taxon>Bryozoa</taxon>
        <taxon>Gymnolaemata</taxon>
        <taxon>Cheilostomatida</taxon>
        <taxon>Flustrina</taxon>
        <taxon>Buguloidea</taxon>
        <taxon>Bugulidae</taxon>
        <taxon>Bugula</taxon>
    </lineage>
</organism>
<keyword evidence="3" id="KW-1185">Reference proteome</keyword>
<feature type="compositionally biased region" description="Polar residues" evidence="1">
    <location>
        <begin position="197"/>
        <end position="208"/>
    </location>
</feature>
<name>A0A7J7J0D5_BUGNE</name>
<gene>
    <name evidence="2" type="ORF">EB796_022149</name>
</gene>
<evidence type="ECO:0000313" key="2">
    <source>
        <dbReference type="EMBL" id="KAF6019545.1"/>
    </source>
</evidence>
<dbReference type="AlphaFoldDB" id="A0A7J7J0D5"/>
<accession>A0A7J7J0D5</accession>
<dbReference type="PANTHER" id="PTHR35156:SF1">
    <property type="entry name" value="TESTIS-EXPRESSED PROTEIN 52"/>
    <property type="match status" value="1"/>
</dbReference>
<dbReference type="OrthoDB" id="10017413at2759"/>
<dbReference type="PANTHER" id="PTHR35156">
    <property type="entry name" value="TESTIS-EXPRESSED PROTEIN 52"/>
    <property type="match status" value="1"/>
</dbReference>
<dbReference type="Proteomes" id="UP000593567">
    <property type="component" value="Unassembled WGS sequence"/>
</dbReference>
<comment type="caution">
    <text evidence="2">The sequence shown here is derived from an EMBL/GenBank/DDBJ whole genome shotgun (WGS) entry which is preliminary data.</text>
</comment>
<evidence type="ECO:0000313" key="3">
    <source>
        <dbReference type="Proteomes" id="UP000593567"/>
    </source>
</evidence>
<dbReference type="EMBL" id="VXIV02003222">
    <property type="protein sequence ID" value="KAF6019545.1"/>
    <property type="molecule type" value="Genomic_DNA"/>
</dbReference>
<feature type="region of interest" description="Disordered" evidence="1">
    <location>
        <begin position="179"/>
        <end position="208"/>
    </location>
</feature>
<evidence type="ECO:0000256" key="1">
    <source>
        <dbReference type="SAM" id="MobiDB-lite"/>
    </source>
</evidence>
<proteinExistence type="predicted"/>
<dbReference type="InterPro" id="IPR029206">
    <property type="entry name" value="DUF4532"/>
</dbReference>
<sequence>MADSNYNSNVWRNFKKNFSFNLNTAGRSVSESAAIAHPIAIPKPSKVGDYTFNRFIRETPALIKDERVRSIATCRTAVDEHMMEQLKIKSYNRYPPIDVNGNIIAPEHYKKHPHYFKPIANLPTTEYLVAQLKMAPPSPYGYHESPFKYTPKKSPAWRFNLKSSNSNYQKALAEIRRYSEEPASREPSVGTRVKTCTPATSTAPSEIL</sequence>
<protein>
    <submittedName>
        <fullName evidence="2">TEX52</fullName>
    </submittedName>
</protein>
<dbReference type="Pfam" id="PF15046">
    <property type="entry name" value="DUF4532"/>
    <property type="match status" value="1"/>
</dbReference>